<name>A0A4C2AB69_EUMVA</name>
<reference evidence="1 2" key="1">
    <citation type="journal article" date="2019" name="Commun. Biol.">
        <title>The bagworm genome reveals a unique fibroin gene that provides high tensile strength.</title>
        <authorList>
            <person name="Kono N."/>
            <person name="Nakamura H."/>
            <person name="Ohtoshi R."/>
            <person name="Tomita M."/>
            <person name="Numata K."/>
            <person name="Arakawa K."/>
        </authorList>
    </citation>
    <scope>NUCLEOTIDE SEQUENCE [LARGE SCALE GENOMIC DNA]</scope>
</reference>
<dbReference type="AlphaFoldDB" id="A0A4C2AB69"/>
<evidence type="ECO:0000313" key="2">
    <source>
        <dbReference type="Proteomes" id="UP000299102"/>
    </source>
</evidence>
<organism evidence="1 2">
    <name type="scientific">Eumeta variegata</name>
    <name type="common">Bagworm moth</name>
    <name type="synonym">Eumeta japonica</name>
    <dbReference type="NCBI Taxonomy" id="151549"/>
    <lineage>
        <taxon>Eukaryota</taxon>
        <taxon>Metazoa</taxon>
        <taxon>Ecdysozoa</taxon>
        <taxon>Arthropoda</taxon>
        <taxon>Hexapoda</taxon>
        <taxon>Insecta</taxon>
        <taxon>Pterygota</taxon>
        <taxon>Neoptera</taxon>
        <taxon>Endopterygota</taxon>
        <taxon>Lepidoptera</taxon>
        <taxon>Glossata</taxon>
        <taxon>Ditrysia</taxon>
        <taxon>Tineoidea</taxon>
        <taxon>Psychidae</taxon>
        <taxon>Oiketicinae</taxon>
        <taxon>Eumeta</taxon>
    </lineage>
</organism>
<keyword evidence="2" id="KW-1185">Reference proteome</keyword>
<gene>
    <name evidence="1" type="ORF">EVAR_70938_1</name>
</gene>
<comment type="caution">
    <text evidence="1">The sequence shown here is derived from an EMBL/GenBank/DDBJ whole genome shotgun (WGS) entry which is preliminary data.</text>
</comment>
<protein>
    <submittedName>
        <fullName evidence="1">Uncharacterized protein</fullName>
    </submittedName>
</protein>
<accession>A0A4C2AB69</accession>
<dbReference type="Proteomes" id="UP000299102">
    <property type="component" value="Unassembled WGS sequence"/>
</dbReference>
<evidence type="ECO:0000313" key="1">
    <source>
        <dbReference type="EMBL" id="GBP96245.1"/>
    </source>
</evidence>
<proteinExistence type="predicted"/>
<sequence>MQELRLLLILTAKAKVSLRENAYNKNIVLFSVDHESRKVKFCYKTVFYKFVFADEGVYEALVSVEKSSHLITLREKARGRVRARARQSRELKHVLDEGVASAF</sequence>
<dbReference type="EMBL" id="BGZK01002758">
    <property type="protein sequence ID" value="GBP96245.1"/>
    <property type="molecule type" value="Genomic_DNA"/>
</dbReference>